<accession>A0A1C7MJK4</accession>
<organism evidence="1 2">
    <name type="scientific">Grifola frondosa</name>
    <name type="common">Maitake</name>
    <name type="synonym">Polyporus frondosus</name>
    <dbReference type="NCBI Taxonomy" id="5627"/>
    <lineage>
        <taxon>Eukaryota</taxon>
        <taxon>Fungi</taxon>
        <taxon>Dikarya</taxon>
        <taxon>Basidiomycota</taxon>
        <taxon>Agaricomycotina</taxon>
        <taxon>Agaricomycetes</taxon>
        <taxon>Polyporales</taxon>
        <taxon>Grifolaceae</taxon>
        <taxon>Grifola</taxon>
    </lineage>
</organism>
<dbReference type="OrthoDB" id="258392at2759"/>
<reference evidence="1 2" key="1">
    <citation type="submission" date="2016-03" db="EMBL/GenBank/DDBJ databases">
        <title>Whole genome sequencing of Grifola frondosa 9006-11.</title>
        <authorList>
            <person name="Min B."/>
            <person name="Park H."/>
            <person name="Kim J.-G."/>
            <person name="Cho H."/>
            <person name="Oh Y.-L."/>
            <person name="Kong W.-S."/>
            <person name="Choi I.-G."/>
        </authorList>
    </citation>
    <scope>NUCLEOTIDE SEQUENCE [LARGE SCALE GENOMIC DNA]</scope>
    <source>
        <strain evidence="1 2">9006-11</strain>
    </source>
</reference>
<dbReference type="EMBL" id="LUGG01000003">
    <property type="protein sequence ID" value="OBZ76807.1"/>
    <property type="molecule type" value="Genomic_DNA"/>
</dbReference>
<keyword evidence="2" id="KW-1185">Reference proteome</keyword>
<evidence type="ECO:0000313" key="1">
    <source>
        <dbReference type="EMBL" id="OBZ76807.1"/>
    </source>
</evidence>
<dbReference type="Proteomes" id="UP000092993">
    <property type="component" value="Unassembled WGS sequence"/>
</dbReference>
<proteinExistence type="predicted"/>
<protein>
    <submittedName>
        <fullName evidence="1">Uncharacterized protein</fullName>
    </submittedName>
</protein>
<comment type="caution">
    <text evidence="1">The sequence shown here is derived from an EMBL/GenBank/DDBJ whole genome shotgun (WGS) entry which is preliminary data.</text>
</comment>
<sequence>MQPMALRITLWLCTTCEHDGYCLGISIRDFLWPRAQSLYLRMLFSWFTYLLSTTVGRPSAVPLDIILLDNEGNYPVPAMFLFASVS</sequence>
<evidence type="ECO:0000313" key="2">
    <source>
        <dbReference type="Proteomes" id="UP000092993"/>
    </source>
</evidence>
<gene>
    <name evidence="1" type="ORF">A0H81_03365</name>
</gene>
<dbReference type="AlphaFoldDB" id="A0A1C7MJK4"/>
<name>A0A1C7MJK4_GRIFR</name>